<evidence type="ECO:0000256" key="2">
    <source>
        <dbReference type="ARBA" id="ARBA00023235"/>
    </source>
</evidence>
<dbReference type="SMART" id="SM01001">
    <property type="entry name" value="AIRC"/>
    <property type="match status" value="1"/>
</dbReference>
<dbReference type="GeneID" id="61102466"/>
<dbReference type="GO" id="GO:0006189">
    <property type="term" value="P:'de novo' IMP biosynthetic process"/>
    <property type="evidence" value="ECO:0007669"/>
    <property type="project" value="UniProtKB-UniRule"/>
</dbReference>
<dbReference type="InterPro" id="IPR000031">
    <property type="entry name" value="PurE_dom"/>
</dbReference>
<dbReference type="Pfam" id="PF00731">
    <property type="entry name" value="AIRC"/>
    <property type="match status" value="1"/>
</dbReference>
<evidence type="ECO:0000256" key="3">
    <source>
        <dbReference type="HAMAP-Rule" id="MF_01929"/>
    </source>
</evidence>
<dbReference type="PANTHER" id="PTHR23046">
    <property type="entry name" value="PHOSPHORIBOSYLAMINOIMIDAZOLE CARBOXYLASE CATALYTIC SUBUNIT"/>
    <property type="match status" value="1"/>
</dbReference>
<accession>A0A5A5U1R0</accession>
<evidence type="ECO:0000256" key="4">
    <source>
        <dbReference type="PIRNR" id="PIRNR001338"/>
    </source>
</evidence>
<dbReference type="InterPro" id="IPR033747">
    <property type="entry name" value="PurE_ClassI"/>
</dbReference>
<feature type="binding site" evidence="3 5">
    <location>
        <position position="10"/>
    </location>
    <ligand>
        <name>substrate</name>
    </ligand>
</feature>
<feature type="binding site" evidence="3 5">
    <location>
        <position position="40"/>
    </location>
    <ligand>
        <name>substrate</name>
    </ligand>
</feature>
<feature type="binding site" evidence="3 5">
    <location>
        <position position="13"/>
    </location>
    <ligand>
        <name>substrate</name>
    </ligand>
</feature>
<evidence type="ECO:0000256" key="5">
    <source>
        <dbReference type="PIRSR" id="PIRSR001338-1"/>
    </source>
</evidence>
<dbReference type="RefSeq" id="WP_004904181.1">
    <property type="nucleotide sequence ID" value="NZ_BJJW01000006.1"/>
</dbReference>
<gene>
    <name evidence="3 7" type="primary">purE</name>
    <name evidence="7" type="ORF">LCIT_10970</name>
</gene>
<keyword evidence="1 3" id="KW-0658">Purine biosynthesis</keyword>
<dbReference type="UniPathway" id="UPA00074">
    <property type="reaction ID" value="UER00943"/>
</dbReference>
<evidence type="ECO:0000313" key="7">
    <source>
        <dbReference type="EMBL" id="GDZ83855.1"/>
    </source>
</evidence>
<comment type="pathway">
    <text evidence="3 4">Purine metabolism; IMP biosynthesis via de novo pathway; 5-amino-1-(5-phospho-D-ribosyl)imidazole-4-carboxylate from 5-amino-1-(5-phospho-D-ribosyl)imidazole (N5-CAIR route): step 2/2.</text>
</comment>
<protein>
    <recommendedName>
        <fullName evidence="3 4">N5-carboxyaminoimidazole ribonucleotide mutase</fullName>
        <shortName evidence="3 4">N5-CAIR mutase</shortName>
        <ecNumber evidence="3 4">5.4.99.18</ecNumber>
    </recommendedName>
    <alternativeName>
        <fullName evidence="3">5-(carboxyamino)imidazole ribonucleotide mutase</fullName>
    </alternativeName>
</protein>
<reference evidence="7 8" key="1">
    <citation type="submission" date="2019-04" db="EMBL/GenBank/DDBJ databases">
        <title>A pseudo-fructophilic Leuconostoc citreum strain F192-5 isolated from peel of satsuma mandarin: the first report for isolation and characterization of strain-dependent fructophilic-like characteristics.</title>
        <authorList>
            <person name="Maeno S."/>
            <person name="Tanizawa Y."/>
            <person name="Kajikawa A."/>
            <person name="Kanesaki Y."/>
            <person name="Kubota E."/>
            <person name="Arita M."/>
            <person name="Leon D."/>
            <person name="Endo A."/>
        </authorList>
    </citation>
    <scope>NUCLEOTIDE SEQUENCE [LARGE SCALE GENOMIC DNA]</scope>
    <source>
        <strain evidence="7 8">F192-5</strain>
    </source>
</reference>
<dbReference type="NCBIfam" id="TIGR01162">
    <property type="entry name" value="purE"/>
    <property type="match status" value="1"/>
</dbReference>
<comment type="function">
    <text evidence="3 4">Catalyzes the conversion of N5-carboxyaminoimidazole ribonucleotide (N5-CAIR) to 4-carboxy-5-aminoimidazole ribonucleotide (CAIR).</text>
</comment>
<comment type="caution">
    <text evidence="7">The sequence shown here is derived from an EMBL/GenBank/DDBJ whole genome shotgun (WGS) entry which is preliminary data.</text>
</comment>
<evidence type="ECO:0000256" key="1">
    <source>
        <dbReference type="ARBA" id="ARBA00022755"/>
    </source>
</evidence>
<evidence type="ECO:0000259" key="6">
    <source>
        <dbReference type="SMART" id="SM01001"/>
    </source>
</evidence>
<feature type="domain" description="PurE" evidence="6">
    <location>
        <begin position="2"/>
        <end position="153"/>
    </location>
</feature>
<name>A0A5A5U1R0_LEUCI</name>
<dbReference type="PIRSF" id="PIRSF001338">
    <property type="entry name" value="AIR_carboxylase"/>
    <property type="match status" value="1"/>
</dbReference>
<evidence type="ECO:0000313" key="8">
    <source>
        <dbReference type="Proteomes" id="UP000323274"/>
    </source>
</evidence>
<dbReference type="AlphaFoldDB" id="A0A5A5U1R0"/>
<dbReference type="InterPro" id="IPR024694">
    <property type="entry name" value="PurE_prokaryotes"/>
</dbReference>
<dbReference type="EMBL" id="BJJW01000006">
    <property type="protein sequence ID" value="GDZ83855.1"/>
    <property type="molecule type" value="Genomic_DNA"/>
</dbReference>
<dbReference type="EC" id="5.4.99.18" evidence="3 4"/>
<dbReference type="HAMAP" id="MF_01929">
    <property type="entry name" value="PurE_classI"/>
    <property type="match status" value="1"/>
</dbReference>
<organism evidence="7 8">
    <name type="scientific">Leuconostoc citreum</name>
    <dbReference type="NCBI Taxonomy" id="33964"/>
    <lineage>
        <taxon>Bacteria</taxon>
        <taxon>Bacillati</taxon>
        <taxon>Bacillota</taxon>
        <taxon>Bacilli</taxon>
        <taxon>Lactobacillales</taxon>
        <taxon>Lactobacillaceae</taxon>
        <taxon>Leuconostoc</taxon>
    </lineage>
</organism>
<comment type="similarity">
    <text evidence="3">Belongs to the AIR carboxylase family. Class I subfamily.</text>
</comment>
<sequence>MAQVAVVMGSTSDWPAMQKTTVLLDELGVTYEKHIISAHRMPQHLQVFGQQAQNKGLKAIIAGAGGAAHLPGMLAANTLVPVIGVPMQSHALNGIDSLLSIVQMPAGIPVATVAIGEAGAKNAALLAAQIIALQDNTILKALTTFRARQTQQSVDSEDDLI</sequence>
<dbReference type="PANTHER" id="PTHR23046:SF2">
    <property type="entry name" value="PHOSPHORIBOSYLAMINOIMIDAZOLE CARBOXYLASE"/>
    <property type="match status" value="1"/>
</dbReference>
<dbReference type="SUPFAM" id="SSF52255">
    <property type="entry name" value="N5-CAIR mutase (phosphoribosylaminoimidazole carboxylase, PurE)"/>
    <property type="match status" value="1"/>
</dbReference>
<comment type="catalytic activity">
    <reaction evidence="3 4">
        <text>5-carboxyamino-1-(5-phospho-D-ribosyl)imidazole + H(+) = 5-amino-1-(5-phospho-D-ribosyl)imidazole-4-carboxylate</text>
        <dbReference type="Rhea" id="RHEA:13193"/>
        <dbReference type="ChEBI" id="CHEBI:15378"/>
        <dbReference type="ChEBI" id="CHEBI:58730"/>
        <dbReference type="ChEBI" id="CHEBI:77657"/>
        <dbReference type="EC" id="5.4.99.18"/>
    </reaction>
</comment>
<dbReference type="GO" id="GO:0034023">
    <property type="term" value="F:5-(carboxyamino)imidazole ribonucleotide mutase activity"/>
    <property type="evidence" value="ECO:0007669"/>
    <property type="project" value="UniProtKB-UniRule"/>
</dbReference>
<dbReference type="Gene3D" id="3.40.50.1970">
    <property type="match status" value="1"/>
</dbReference>
<keyword evidence="2 3" id="KW-0413">Isomerase</keyword>
<proteinExistence type="inferred from homology"/>
<dbReference type="Proteomes" id="UP000323274">
    <property type="component" value="Unassembled WGS sequence"/>
</dbReference>